<feature type="compositionally biased region" description="Low complexity" evidence="1">
    <location>
        <begin position="237"/>
        <end position="246"/>
    </location>
</feature>
<sequence>MVAGASKENGMEIPMHKNPEWQKAHQALASISKAEAASSSKAAVGLWPVHNMSLWQSESASQQQQQYYQWYQQYNYACPFSSYAMSTCQSYSAPTTTSMRWTAPEARYSPAAVSSPAPRDSERNLQSPGMDEKYKTFCGAVLHHLRVRRGQGLDREVAQGGVTGPAPDGSAYTINWNHEALSALTRENVAEGPKKKQWEALSSLHPPSGVVSVTRAGVSNPDEGHLRLRVLAWGSASQSSATATSSRNTIAPELLQRETLSQKPKKKKKRRKRKKYNSSSFSTDSRSHPSSRSSTPYSRRSDTHADSDSSYSGNECHPVGHRILFPKGQGGCGVHMDGTETGDSVDMTQLPPNATTRRQQATLEREDPGSELKKQKRAVHFQHGHLLYLCLKPLVLQMSNLESSGADPDWQGLQTAATSPDITKHHLHLTCAPDPPMVPPVTVKVV</sequence>
<proteinExistence type="predicted"/>
<protein>
    <submittedName>
        <fullName evidence="2">Leukocyte receptor cluster member 8-like</fullName>
    </submittedName>
</protein>
<dbReference type="InParanoid" id="G3I8V3"/>
<evidence type="ECO:0000256" key="1">
    <source>
        <dbReference type="SAM" id="MobiDB-lite"/>
    </source>
</evidence>
<dbReference type="FunCoup" id="G3I8V3">
    <property type="interactions" value="2688"/>
</dbReference>
<evidence type="ECO:0000313" key="2">
    <source>
        <dbReference type="EMBL" id="EGW11921.1"/>
    </source>
</evidence>
<dbReference type="STRING" id="10029.G3I8V3"/>
<dbReference type="AlphaFoldDB" id="G3I8V3"/>
<feature type="compositionally biased region" description="Low complexity" evidence="1">
    <location>
        <begin position="278"/>
        <end position="298"/>
    </location>
</feature>
<dbReference type="EMBL" id="JH001540">
    <property type="protein sequence ID" value="EGW11921.1"/>
    <property type="molecule type" value="Genomic_DNA"/>
</dbReference>
<evidence type="ECO:0000313" key="3">
    <source>
        <dbReference type="Proteomes" id="UP000001075"/>
    </source>
</evidence>
<feature type="region of interest" description="Disordered" evidence="1">
    <location>
        <begin position="237"/>
        <end position="315"/>
    </location>
</feature>
<organism evidence="2 3">
    <name type="scientific">Cricetulus griseus</name>
    <name type="common">Chinese hamster</name>
    <name type="synonym">Cricetulus barabensis griseus</name>
    <dbReference type="NCBI Taxonomy" id="10029"/>
    <lineage>
        <taxon>Eukaryota</taxon>
        <taxon>Metazoa</taxon>
        <taxon>Chordata</taxon>
        <taxon>Craniata</taxon>
        <taxon>Vertebrata</taxon>
        <taxon>Euteleostomi</taxon>
        <taxon>Mammalia</taxon>
        <taxon>Eutheria</taxon>
        <taxon>Euarchontoglires</taxon>
        <taxon>Glires</taxon>
        <taxon>Rodentia</taxon>
        <taxon>Myomorpha</taxon>
        <taxon>Muroidea</taxon>
        <taxon>Cricetidae</taxon>
        <taxon>Cricetinae</taxon>
        <taxon>Cricetulus</taxon>
    </lineage>
</organism>
<keyword evidence="2" id="KW-0675">Receptor</keyword>
<gene>
    <name evidence="2" type="ORF">I79_019985</name>
</gene>
<feature type="compositionally biased region" description="Polar residues" evidence="1">
    <location>
        <begin position="346"/>
        <end position="362"/>
    </location>
</feature>
<reference evidence="3" key="1">
    <citation type="journal article" date="2011" name="Nat. Biotechnol.">
        <title>The genomic sequence of the Chinese hamster ovary (CHO)-K1 cell line.</title>
        <authorList>
            <person name="Xu X."/>
            <person name="Nagarajan H."/>
            <person name="Lewis N.E."/>
            <person name="Pan S."/>
            <person name="Cai Z."/>
            <person name="Liu X."/>
            <person name="Chen W."/>
            <person name="Xie M."/>
            <person name="Wang W."/>
            <person name="Hammond S."/>
            <person name="Andersen M.R."/>
            <person name="Neff N."/>
            <person name="Passarelli B."/>
            <person name="Koh W."/>
            <person name="Fan H.C."/>
            <person name="Wang J."/>
            <person name="Gui Y."/>
            <person name="Lee K.H."/>
            <person name="Betenbaugh M.J."/>
            <person name="Quake S.R."/>
            <person name="Famili I."/>
            <person name="Palsson B.O."/>
            <person name="Wang J."/>
        </authorList>
    </citation>
    <scope>NUCLEOTIDE SEQUENCE [LARGE SCALE GENOMIC DNA]</scope>
    <source>
        <strain evidence="3">CHO K1 cell line</strain>
    </source>
</reference>
<dbReference type="Proteomes" id="UP000001075">
    <property type="component" value="Unassembled WGS sequence"/>
</dbReference>
<feature type="region of interest" description="Disordered" evidence="1">
    <location>
        <begin position="331"/>
        <end position="368"/>
    </location>
</feature>
<feature type="region of interest" description="Disordered" evidence="1">
    <location>
        <begin position="108"/>
        <end position="129"/>
    </location>
</feature>
<accession>G3I8V3</accession>
<feature type="compositionally biased region" description="Basic residues" evidence="1">
    <location>
        <begin position="263"/>
        <end position="276"/>
    </location>
</feature>
<name>G3I8V3_CRIGR</name>